<dbReference type="AlphaFoldDB" id="A0A6H1Q2V0"/>
<dbReference type="SUPFAM" id="SSF51161">
    <property type="entry name" value="Trimeric LpxA-like enzymes"/>
    <property type="match status" value="1"/>
</dbReference>
<dbReference type="KEGG" id="peg:E5R92_03400"/>
<dbReference type="EMBL" id="CP038852">
    <property type="protein sequence ID" value="QIZ20830.1"/>
    <property type="molecule type" value="Genomic_DNA"/>
</dbReference>
<dbReference type="CDD" id="cd03358">
    <property type="entry name" value="LbH_WxcM_N_like"/>
    <property type="match status" value="1"/>
</dbReference>
<dbReference type="Pfam" id="PF00132">
    <property type="entry name" value="Hexapep"/>
    <property type="match status" value="1"/>
</dbReference>
<reference evidence="2 3" key="1">
    <citation type="journal article" date="2020" name="Nat. Microbiol.">
        <title>Lysogenic host-virus interactions in SAR11 marine bacteria.</title>
        <authorList>
            <person name="Morris R.M."/>
            <person name="Cain K.R."/>
            <person name="Hvorecny K.L."/>
            <person name="Kollman J.M."/>
        </authorList>
    </citation>
    <scope>NUCLEOTIDE SEQUENCE [LARGE SCALE GENOMIC DNA]</scope>
    <source>
        <strain evidence="2 3">NP1</strain>
    </source>
</reference>
<keyword evidence="2" id="KW-0808">Transferase</keyword>
<dbReference type="Gene3D" id="2.160.10.10">
    <property type="entry name" value="Hexapeptide repeat proteins"/>
    <property type="match status" value="1"/>
</dbReference>
<dbReference type="InterPro" id="IPR050179">
    <property type="entry name" value="Trans_hexapeptide_repeat"/>
</dbReference>
<dbReference type="InterPro" id="IPR011004">
    <property type="entry name" value="Trimer_LpxA-like_sf"/>
</dbReference>
<evidence type="ECO:0000313" key="3">
    <source>
        <dbReference type="Proteomes" id="UP000501094"/>
    </source>
</evidence>
<dbReference type="PANTHER" id="PTHR43300">
    <property type="entry name" value="ACETYLTRANSFERASE"/>
    <property type="match status" value="1"/>
</dbReference>
<accession>A0A6H1Q2V0</accession>
<proteinExistence type="inferred from homology"/>
<evidence type="ECO:0000313" key="2">
    <source>
        <dbReference type="EMBL" id="QIZ20830.1"/>
    </source>
</evidence>
<dbReference type="Proteomes" id="UP000501094">
    <property type="component" value="Chromosome"/>
</dbReference>
<organism evidence="2 3">
    <name type="scientific">Candidatus Pelagibacter giovannonii</name>
    <dbReference type="NCBI Taxonomy" id="2563896"/>
    <lineage>
        <taxon>Bacteria</taxon>
        <taxon>Pseudomonadati</taxon>
        <taxon>Pseudomonadota</taxon>
        <taxon>Alphaproteobacteria</taxon>
        <taxon>Candidatus Pelagibacterales</taxon>
        <taxon>Candidatus Pelagibacteraceae</taxon>
        <taxon>Candidatus Pelagibacter</taxon>
    </lineage>
</organism>
<comment type="similarity">
    <text evidence="1">Belongs to the transferase hexapeptide repeat family.</text>
</comment>
<gene>
    <name evidence="2" type="ORF">E5R92_03400</name>
</gene>
<evidence type="ECO:0000256" key="1">
    <source>
        <dbReference type="ARBA" id="ARBA00007274"/>
    </source>
</evidence>
<dbReference type="Pfam" id="PF14602">
    <property type="entry name" value="Hexapep_2"/>
    <property type="match status" value="1"/>
</dbReference>
<keyword evidence="3" id="KW-1185">Reference proteome</keyword>
<protein>
    <submittedName>
        <fullName evidence="2">N-acetyltransferase</fullName>
    </submittedName>
</protein>
<dbReference type="InterPro" id="IPR001451">
    <property type="entry name" value="Hexapep"/>
</dbReference>
<dbReference type="GO" id="GO:0016740">
    <property type="term" value="F:transferase activity"/>
    <property type="evidence" value="ECO:0007669"/>
    <property type="project" value="UniProtKB-KW"/>
</dbReference>
<dbReference type="PANTHER" id="PTHR43300:SF4">
    <property type="entry name" value="ACYL-[ACYL-CARRIER-PROTEIN]--UDP-N-ACETYLGLUCOSAMINE O-ACYLTRANSFERASE"/>
    <property type="match status" value="1"/>
</dbReference>
<sequence>MPVNKKKKFNLIENSIKNVKFGKNVKIISPVNLYDCTIGDNVFIGPFVEIQKNVKIGKNSKIQSHTFICENTLIEDNVFIGHGVMFVNDRFKNGLRASQKNNKLEDTVIGENVNIGSNSTILPVNICKNVTIGAASLVAKDINLKGVYYGVPAKKS</sequence>
<name>A0A6H1Q2V0_9PROT</name>
<dbReference type="RefSeq" id="WP_168606709.1">
    <property type="nucleotide sequence ID" value="NZ_CP038852.1"/>
</dbReference>